<feature type="region of interest" description="Disordered" evidence="1">
    <location>
        <begin position="253"/>
        <end position="283"/>
    </location>
</feature>
<dbReference type="EMBL" id="JAVRQU010000016">
    <property type="protein sequence ID" value="KAK5694299.1"/>
    <property type="molecule type" value="Genomic_DNA"/>
</dbReference>
<dbReference type="InterPro" id="IPR036866">
    <property type="entry name" value="RibonucZ/Hydroxyglut_hydro"/>
</dbReference>
<protein>
    <recommendedName>
        <fullName evidence="2">Metallo-beta-lactamase domain-containing protein</fullName>
    </recommendedName>
</protein>
<accession>A0AAN7VVU8</accession>
<organism evidence="3 4">
    <name type="scientific">Elasticomyces elasticus</name>
    <dbReference type="NCBI Taxonomy" id="574655"/>
    <lineage>
        <taxon>Eukaryota</taxon>
        <taxon>Fungi</taxon>
        <taxon>Dikarya</taxon>
        <taxon>Ascomycota</taxon>
        <taxon>Pezizomycotina</taxon>
        <taxon>Dothideomycetes</taxon>
        <taxon>Dothideomycetidae</taxon>
        <taxon>Mycosphaerellales</taxon>
        <taxon>Teratosphaeriaceae</taxon>
        <taxon>Elasticomyces</taxon>
    </lineage>
</organism>
<dbReference type="SUPFAM" id="SSF56281">
    <property type="entry name" value="Metallo-hydrolase/oxidoreductase"/>
    <property type="match status" value="1"/>
</dbReference>
<evidence type="ECO:0000313" key="4">
    <source>
        <dbReference type="Proteomes" id="UP001310594"/>
    </source>
</evidence>
<gene>
    <name evidence="3" type="ORF">LTR97_009921</name>
</gene>
<feature type="compositionally biased region" description="Polar residues" evidence="1">
    <location>
        <begin position="263"/>
        <end position="282"/>
    </location>
</feature>
<dbReference type="Gene3D" id="3.60.15.10">
    <property type="entry name" value="Ribonuclease Z/Hydroxyacylglutathione hydrolase-like"/>
    <property type="match status" value="1"/>
</dbReference>
<evidence type="ECO:0000313" key="3">
    <source>
        <dbReference type="EMBL" id="KAK5694299.1"/>
    </source>
</evidence>
<comment type="caution">
    <text evidence="3">The sequence shown here is derived from an EMBL/GenBank/DDBJ whole genome shotgun (WGS) entry which is preliminary data.</text>
</comment>
<proteinExistence type="predicted"/>
<dbReference type="AlphaFoldDB" id="A0AAN7VVU8"/>
<name>A0AAN7VVU8_9PEZI</name>
<reference evidence="3" key="1">
    <citation type="submission" date="2023-08" db="EMBL/GenBank/DDBJ databases">
        <title>Black Yeasts Isolated from many extreme environments.</title>
        <authorList>
            <person name="Coleine C."/>
            <person name="Stajich J.E."/>
            <person name="Selbmann L."/>
        </authorList>
    </citation>
    <scope>NUCLEOTIDE SEQUENCE</scope>
    <source>
        <strain evidence="3">CCFEE 5810</strain>
    </source>
</reference>
<sequence length="546" mass="61468">MGGRNAFEQIESFTYVAKDIYRSSTLTQTYDVFALDQSVSSAGSQNVSFQILDDGLLTRIDRTYQYNEYWTWAFPDLSQRVNMSVVIHDTADGFACVSHGSNNFFASNLSVAAGYTDPYLTDYLIHKARQTALPWLLRHWMRNATTLKKGDFEDPHTLKRYTTFDDHHLDLSLLVDPESNIPRIIRAYEVHEVYGLSTSDLLLSEYRKVSSMEDPALVLPHRLQTIYNSEYLLEDFLLDDIIINPGIQASFFDGQPAPANPDDPSSNQGMSPERPAQSSQYPRSEVHEYFETGLWAGPFGESFNISDVVVEHLAPGFANIMSIYVGYPDYVQMLVEHENGFIITDAPAHRSKIILDWLAEQRPDKHITHVVPSHHHRDHAGGVRDYINAGATLVVPEVARDFYCPLTSPCKMQTYDADRPFRLQDNVIDFRSFWADANPHAKDWSFAVASKAKANDTDICILFNADVVNPGTDALRWDAGHGRTFLMNAVRASVPRKTVLLGAHGSTKNGTSTSQNLSEIAETIGFDYPELTARHWAASMGMYRGM</sequence>
<dbReference type="InterPro" id="IPR001279">
    <property type="entry name" value="Metallo-B-lactamas"/>
</dbReference>
<dbReference type="Pfam" id="PF00753">
    <property type="entry name" value="Lactamase_B"/>
    <property type="match status" value="1"/>
</dbReference>
<evidence type="ECO:0000259" key="2">
    <source>
        <dbReference type="SMART" id="SM00849"/>
    </source>
</evidence>
<feature type="domain" description="Metallo-beta-lactamase" evidence="2">
    <location>
        <begin position="337"/>
        <end position="504"/>
    </location>
</feature>
<evidence type="ECO:0000256" key="1">
    <source>
        <dbReference type="SAM" id="MobiDB-lite"/>
    </source>
</evidence>
<dbReference type="Proteomes" id="UP001310594">
    <property type="component" value="Unassembled WGS sequence"/>
</dbReference>
<dbReference type="SMART" id="SM00849">
    <property type="entry name" value="Lactamase_B"/>
    <property type="match status" value="1"/>
</dbReference>